<keyword evidence="2" id="KW-1185">Reference proteome</keyword>
<gene>
    <name evidence="1" type="ORF">FHD67_06660</name>
</gene>
<dbReference type="EMBL" id="VDDC01000011">
    <property type="protein sequence ID" value="TNH39964.1"/>
    <property type="molecule type" value="Genomic_DNA"/>
</dbReference>
<dbReference type="Gene3D" id="3.40.50.300">
    <property type="entry name" value="P-loop containing nucleotide triphosphate hydrolases"/>
    <property type="match status" value="1"/>
</dbReference>
<evidence type="ECO:0008006" key="3">
    <source>
        <dbReference type="Google" id="ProtNLM"/>
    </source>
</evidence>
<name>A0A5C4R8I6_9RHOB</name>
<evidence type="ECO:0000313" key="2">
    <source>
        <dbReference type="Proteomes" id="UP000304880"/>
    </source>
</evidence>
<protein>
    <recommendedName>
        <fullName evidence="3">Sulfotransferase family protein</fullName>
    </recommendedName>
</protein>
<organism evidence="1 2">
    <name type="scientific">Paracoccus haeundaensis</name>
    <dbReference type="NCBI Taxonomy" id="225362"/>
    <lineage>
        <taxon>Bacteria</taxon>
        <taxon>Pseudomonadati</taxon>
        <taxon>Pseudomonadota</taxon>
        <taxon>Alphaproteobacteria</taxon>
        <taxon>Rhodobacterales</taxon>
        <taxon>Paracoccaceae</taxon>
        <taxon>Paracoccus</taxon>
    </lineage>
</organism>
<dbReference type="AlphaFoldDB" id="A0A5C4R8I6"/>
<dbReference type="InterPro" id="IPR027417">
    <property type="entry name" value="P-loop_NTPase"/>
</dbReference>
<proteinExistence type="predicted"/>
<sequence>MIEVIFHIGMGKTGTTSLQHVLRSSHDVLQSAGIRYLGMWQELISEKYCDYVGFQGFRQLPVDQQPAAAERLVHQLTRLASQDGIDRFLFSNEQYFENIDHLHPFFERLRQFVTVRFFLWVRPADAWLPSACAQWGILHKTNVGPVQPFVDQADRLILQYRHVVTWKRLFGDSVVIRPFIKGVDPVADFAEQLGLPLPVSQDRRQMRPDAADLILRAAFNTQFDGMVLPDVFNAAIGRYRPLTTAQGLQAKADLLLGRSSMPQVVEKHRDLLGRASEAAGFDVAGTDIARDDLPSRDELVDSLLGRAVEIIAGQARELAEMRDRISVLERRLEH</sequence>
<dbReference type="RefSeq" id="WP_139598252.1">
    <property type="nucleotide sequence ID" value="NZ_VDDC01000011.1"/>
</dbReference>
<reference evidence="1 2" key="1">
    <citation type="submission" date="2019-06" db="EMBL/GenBank/DDBJ databases">
        <authorList>
            <person name="Li J."/>
        </authorList>
    </citation>
    <scope>NUCLEOTIDE SEQUENCE [LARGE SCALE GENOMIC DNA]</scope>
    <source>
        <strain evidence="1 2">CGMCC 1.8012</strain>
    </source>
</reference>
<comment type="caution">
    <text evidence="1">The sequence shown here is derived from an EMBL/GenBank/DDBJ whole genome shotgun (WGS) entry which is preliminary data.</text>
</comment>
<dbReference type="SUPFAM" id="SSF52540">
    <property type="entry name" value="P-loop containing nucleoside triphosphate hydrolases"/>
    <property type="match status" value="1"/>
</dbReference>
<dbReference type="Proteomes" id="UP000304880">
    <property type="component" value="Unassembled WGS sequence"/>
</dbReference>
<accession>A0A5C4R8I6</accession>
<evidence type="ECO:0000313" key="1">
    <source>
        <dbReference type="EMBL" id="TNH39964.1"/>
    </source>
</evidence>